<dbReference type="GO" id="GO:0000139">
    <property type="term" value="C:Golgi membrane"/>
    <property type="evidence" value="ECO:0007669"/>
    <property type="project" value="UniProtKB-SubCell"/>
</dbReference>
<evidence type="ECO:0000256" key="16">
    <source>
        <dbReference type="RuleBase" id="RU361242"/>
    </source>
</evidence>
<organism evidence="18 19">
    <name type="scientific">Phaedon cochleariae</name>
    <name type="common">Mustard beetle</name>
    <dbReference type="NCBI Taxonomy" id="80249"/>
    <lineage>
        <taxon>Eukaryota</taxon>
        <taxon>Metazoa</taxon>
        <taxon>Ecdysozoa</taxon>
        <taxon>Arthropoda</taxon>
        <taxon>Hexapoda</taxon>
        <taxon>Insecta</taxon>
        <taxon>Pterygota</taxon>
        <taxon>Neoptera</taxon>
        <taxon>Endopterygota</taxon>
        <taxon>Coleoptera</taxon>
        <taxon>Polyphaga</taxon>
        <taxon>Cucujiformia</taxon>
        <taxon>Chrysomeloidea</taxon>
        <taxon>Chrysomelidae</taxon>
        <taxon>Chrysomelinae</taxon>
        <taxon>Chrysomelini</taxon>
        <taxon>Phaedon</taxon>
    </lineage>
</organism>
<dbReference type="InterPro" id="IPR029044">
    <property type="entry name" value="Nucleotide-diphossugar_trans"/>
</dbReference>
<evidence type="ECO:0000313" key="19">
    <source>
        <dbReference type="Proteomes" id="UP001153737"/>
    </source>
</evidence>
<dbReference type="Pfam" id="PF00535">
    <property type="entry name" value="Glycos_transf_2"/>
    <property type="match status" value="1"/>
</dbReference>
<dbReference type="GO" id="GO:0004653">
    <property type="term" value="F:polypeptide N-acetylgalactosaminyltransferase activity"/>
    <property type="evidence" value="ECO:0007669"/>
    <property type="project" value="UniProtKB-ARBA"/>
</dbReference>
<evidence type="ECO:0000256" key="14">
    <source>
        <dbReference type="ARBA" id="ARBA00023157"/>
    </source>
</evidence>
<keyword evidence="15 16" id="KW-0464">Manganese</keyword>
<keyword evidence="14 16" id="KW-1015">Disulfide bond</keyword>
<reference evidence="18" key="2">
    <citation type="submission" date="2022-10" db="EMBL/GenBank/DDBJ databases">
        <authorList>
            <consortium name="ENA_rothamsted_submissions"/>
            <consortium name="culmorum"/>
            <person name="King R."/>
        </authorList>
    </citation>
    <scope>NUCLEOTIDE SEQUENCE</scope>
</reference>
<comment type="similarity">
    <text evidence="4 16">Belongs to the glycosyltransferase 2 family. GalNAc-T subfamily.</text>
</comment>
<dbReference type="InterPro" id="IPR000772">
    <property type="entry name" value="Ricin_B_lectin"/>
</dbReference>
<keyword evidence="12 16" id="KW-0333">Golgi apparatus</keyword>
<evidence type="ECO:0000256" key="11">
    <source>
        <dbReference type="ARBA" id="ARBA00022989"/>
    </source>
</evidence>
<evidence type="ECO:0000313" key="18">
    <source>
        <dbReference type="EMBL" id="CAH1118570.1"/>
    </source>
</evidence>
<sequence>MLVKCLRLKRKIHTRNILTVVLILIVMLFIFKLIDRESAENVNIKAQQLRLDSNSSQFLENKLRDYESRIIPNLGNNGEPAFLDGSDAKLGEKALKKFALNTVLSDRMPLDRKLRDPRNKKCREFKYNPKLKTSVIVIFYNELLSVILRTVWSVILQTPSHLLEEIILVDDASTDENLKGLLDHYVTTRLATQDIQVVRLPKRLGLIRARLQGARLAKGDVLIFLDAHCEATVDWAEPLLARIEEDRTAVLVPIIDVIEATNLAYSTNGDSSYQVGGFSWAGHFTWIDIQDEKDKRTLTPVKSPTMAGGLFAIERNFFWDIGSYDEQMDGWGGENLEMSFRIWQCGGRLETVPCSRVGHIFRDFHPYSFPDNKDTHGINTARLAHVWMDDYKRFFFRHQPALENNPIVGDLTHRKQLRQKLKCKSFKWYLDNVYPEKFIPDERVFAFGQVRTEFDMCLDDLQLAEDKVGPLGLYQCHPYVAMSQYFSVSHRGELRNENFCAEVFQERDVQLTECHGHKREQYWVLYKNGTLYNPSTKKCLSGDGVDNGRGVKVEHCRNSVYQRWRFDEVNDTAVIV</sequence>
<feature type="domain" description="Ricin B lectin" evidence="17">
    <location>
        <begin position="444"/>
        <end position="567"/>
    </location>
</feature>
<reference evidence="18" key="1">
    <citation type="submission" date="2022-01" db="EMBL/GenBank/DDBJ databases">
        <authorList>
            <person name="King R."/>
        </authorList>
    </citation>
    <scope>NUCLEOTIDE SEQUENCE</scope>
</reference>
<comment type="cofactor">
    <cofactor evidence="1 16">
        <name>Mn(2+)</name>
        <dbReference type="ChEBI" id="CHEBI:29035"/>
    </cofactor>
</comment>
<evidence type="ECO:0000256" key="8">
    <source>
        <dbReference type="ARBA" id="ARBA00022723"/>
    </source>
</evidence>
<evidence type="ECO:0000259" key="17">
    <source>
        <dbReference type="SMART" id="SM00458"/>
    </source>
</evidence>
<accession>A0A9P0DIV5</accession>
<dbReference type="GO" id="GO:0046872">
    <property type="term" value="F:metal ion binding"/>
    <property type="evidence" value="ECO:0007669"/>
    <property type="project" value="UniProtKB-KW"/>
</dbReference>
<dbReference type="AlphaFoldDB" id="A0A9P0DIV5"/>
<dbReference type="CDD" id="cd02510">
    <property type="entry name" value="pp-GalNAc-T"/>
    <property type="match status" value="1"/>
</dbReference>
<keyword evidence="19" id="KW-1185">Reference proteome</keyword>
<dbReference type="Gene3D" id="2.80.10.50">
    <property type="match status" value="1"/>
</dbReference>
<dbReference type="GO" id="GO:0030246">
    <property type="term" value="F:carbohydrate binding"/>
    <property type="evidence" value="ECO:0007669"/>
    <property type="project" value="UniProtKB-KW"/>
</dbReference>
<evidence type="ECO:0000256" key="12">
    <source>
        <dbReference type="ARBA" id="ARBA00023034"/>
    </source>
</evidence>
<comment type="subcellular location">
    <subcellularLocation>
        <location evidence="2 16">Golgi apparatus membrane</location>
        <topology evidence="2 16">Single-pass type II membrane protein</topology>
    </subcellularLocation>
</comment>
<keyword evidence="10" id="KW-0735">Signal-anchor</keyword>
<evidence type="ECO:0000256" key="1">
    <source>
        <dbReference type="ARBA" id="ARBA00001936"/>
    </source>
</evidence>
<dbReference type="InterPro" id="IPR035992">
    <property type="entry name" value="Ricin_B-like_lectins"/>
</dbReference>
<dbReference type="PANTHER" id="PTHR11675:SF43">
    <property type="entry name" value="POLYPEPTIDE N-ACETYLGALACTOSAMINYLTRANSFERASE 1"/>
    <property type="match status" value="1"/>
</dbReference>
<dbReference type="PANTHER" id="PTHR11675">
    <property type="entry name" value="N-ACETYLGALACTOSAMINYLTRANSFERASE"/>
    <property type="match status" value="1"/>
</dbReference>
<proteinExistence type="inferred from homology"/>
<keyword evidence="13 16" id="KW-0472">Membrane</keyword>
<dbReference type="EC" id="2.4.1.-" evidence="16"/>
<keyword evidence="11 16" id="KW-1133">Transmembrane helix</keyword>
<evidence type="ECO:0000256" key="4">
    <source>
        <dbReference type="ARBA" id="ARBA00005680"/>
    </source>
</evidence>
<dbReference type="FunFam" id="3.90.550.10:FF:000021">
    <property type="entry name" value="Polypeptide N-acetylgalactosaminyltransferase"/>
    <property type="match status" value="1"/>
</dbReference>
<keyword evidence="5 16" id="KW-0328">Glycosyltransferase</keyword>
<dbReference type="GO" id="GO:0006493">
    <property type="term" value="P:protein O-linked glycosylation"/>
    <property type="evidence" value="ECO:0007669"/>
    <property type="project" value="TreeGrafter"/>
</dbReference>
<keyword evidence="9 16" id="KW-0430">Lectin</keyword>
<dbReference type="EMBL" id="OU896717">
    <property type="protein sequence ID" value="CAH1118570.1"/>
    <property type="molecule type" value="Genomic_DNA"/>
</dbReference>
<name>A0A9P0DIV5_PHACE</name>
<gene>
    <name evidence="18" type="ORF">PHAECO_LOCUS2240</name>
</gene>
<dbReference type="OrthoDB" id="416652at2759"/>
<evidence type="ECO:0000256" key="3">
    <source>
        <dbReference type="ARBA" id="ARBA00004922"/>
    </source>
</evidence>
<evidence type="ECO:0000256" key="15">
    <source>
        <dbReference type="ARBA" id="ARBA00023211"/>
    </source>
</evidence>
<dbReference type="SUPFAM" id="SSF50370">
    <property type="entry name" value="Ricin B-like lectins"/>
    <property type="match status" value="1"/>
</dbReference>
<dbReference type="CDD" id="cd23459">
    <property type="entry name" value="beta-trefoil_Ricin_Pgant1-like"/>
    <property type="match status" value="1"/>
</dbReference>
<dbReference type="SMART" id="SM00458">
    <property type="entry name" value="RICIN"/>
    <property type="match status" value="1"/>
</dbReference>
<protein>
    <recommendedName>
        <fullName evidence="16">Polypeptide N-acetylgalactosaminyltransferase</fullName>
        <ecNumber evidence="16">2.4.1.-</ecNumber>
    </recommendedName>
    <alternativeName>
        <fullName evidence="16">Protein-UDP acetylgalactosaminyltransferase</fullName>
    </alternativeName>
</protein>
<comment type="pathway">
    <text evidence="3 16">Protein modification; protein glycosylation.</text>
</comment>
<evidence type="ECO:0000256" key="7">
    <source>
        <dbReference type="ARBA" id="ARBA00022692"/>
    </source>
</evidence>
<evidence type="ECO:0000256" key="2">
    <source>
        <dbReference type="ARBA" id="ARBA00004323"/>
    </source>
</evidence>
<dbReference type="Pfam" id="PF00652">
    <property type="entry name" value="Ricin_B_lectin"/>
    <property type="match status" value="1"/>
</dbReference>
<evidence type="ECO:0000256" key="9">
    <source>
        <dbReference type="ARBA" id="ARBA00022734"/>
    </source>
</evidence>
<dbReference type="Gene3D" id="3.90.550.10">
    <property type="entry name" value="Spore Coat Polysaccharide Biosynthesis Protein SpsA, Chain A"/>
    <property type="match status" value="1"/>
</dbReference>
<dbReference type="PROSITE" id="PS50231">
    <property type="entry name" value="RICIN_B_LECTIN"/>
    <property type="match status" value="1"/>
</dbReference>
<evidence type="ECO:0000256" key="5">
    <source>
        <dbReference type="ARBA" id="ARBA00022676"/>
    </source>
</evidence>
<keyword evidence="6 16" id="KW-0808">Transferase</keyword>
<evidence type="ECO:0000256" key="10">
    <source>
        <dbReference type="ARBA" id="ARBA00022968"/>
    </source>
</evidence>
<dbReference type="Proteomes" id="UP001153737">
    <property type="component" value="Chromosome 11"/>
</dbReference>
<feature type="transmembrane region" description="Helical" evidence="16">
    <location>
        <begin position="12"/>
        <end position="34"/>
    </location>
</feature>
<keyword evidence="8" id="KW-0479">Metal-binding</keyword>
<dbReference type="SUPFAM" id="SSF53448">
    <property type="entry name" value="Nucleotide-diphospho-sugar transferases"/>
    <property type="match status" value="1"/>
</dbReference>
<dbReference type="InterPro" id="IPR045885">
    <property type="entry name" value="GalNAc-T"/>
</dbReference>
<evidence type="ECO:0000256" key="6">
    <source>
        <dbReference type="ARBA" id="ARBA00022679"/>
    </source>
</evidence>
<keyword evidence="7 16" id="KW-0812">Transmembrane</keyword>
<evidence type="ECO:0000256" key="13">
    <source>
        <dbReference type="ARBA" id="ARBA00023136"/>
    </source>
</evidence>
<dbReference type="InterPro" id="IPR001173">
    <property type="entry name" value="Glyco_trans_2-like"/>
</dbReference>